<reference evidence="8 9" key="1">
    <citation type="submission" date="2018-06" db="EMBL/GenBank/DDBJ databases">
        <title>Whole genome sequencing of Candida tropicalis (genome annotated by CSBL at Korea University).</title>
        <authorList>
            <person name="Ahn J."/>
        </authorList>
    </citation>
    <scope>NUCLEOTIDE SEQUENCE [LARGE SCALE GENOMIC DNA]</scope>
    <source>
        <strain evidence="8 9">ATCC 20962</strain>
    </source>
</reference>
<comment type="subcellular location">
    <subcellularLocation>
        <location evidence="1">Mitochondrion outer membrane</location>
    </subcellularLocation>
</comment>
<dbReference type="PANTHER" id="PTHR12289">
    <property type="entry name" value="METAXIN RELATED"/>
    <property type="match status" value="1"/>
</dbReference>
<proteinExistence type="predicted"/>
<keyword evidence="6" id="KW-0472">Membrane</keyword>
<dbReference type="Pfam" id="PF10568">
    <property type="entry name" value="Tom37"/>
    <property type="match status" value="1"/>
</dbReference>
<dbReference type="Proteomes" id="UP000253472">
    <property type="component" value="Unassembled WGS sequence"/>
</dbReference>
<accession>A0A367XPG6</accession>
<dbReference type="GO" id="GO:0001401">
    <property type="term" value="C:SAM complex"/>
    <property type="evidence" value="ECO:0007669"/>
    <property type="project" value="InterPro"/>
</dbReference>
<keyword evidence="5" id="KW-0496">Mitochondrion</keyword>
<keyword evidence="2" id="KW-0813">Transport</keyword>
<dbReference type="PANTHER" id="PTHR12289:SF41">
    <property type="entry name" value="FAILED AXON CONNECTIONS-RELATED"/>
    <property type="match status" value="1"/>
</dbReference>
<dbReference type="GO" id="GO:0007005">
    <property type="term" value="P:mitochondrion organization"/>
    <property type="evidence" value="ECO:0007669"/>
    <property type="project" value="TreeGrafter"/>
</dbReference>
<evidence type="ECO:0000256" key="6">
    <source>
        <dbReference type="ARBA" id="ARBA00023136"/>
    </source>
</evidence>
<feature type="domain" description="Mitochondrial outer membrane transport complex Sam37/metaxin N-terminal" evidence="7">
    <location>
        <begin position="20"/>
        <end position="148"/>
    </location>
</feature>
<dbReference type="OrthoDB" id="5835136at2759"/>
<organism evidence="8 9">
    <name type="scientific">Candida viswanathii</name>
    <dbReference type="NCBI Taxonomy" id="5486"/>
    <lineage>
        <taxon>Eukaryota</taxon>
        <taxon>Fungi</taxon>
        <taxon>Dikarya</taxon>
        <taxon>Ascomycota</taxon>
        <taxon>Saccharomycotina</taxon>
        <taxon>Pichiomycetes</taxon>
        <taxon>Debaryomycetaceae</taxon>
        <taxon>Candida/Lodderomyces clade</taxon>
        <taxon>Candida</taxon>
    </lineage>
</organism>
<keyword evidence="4" id="KW-0653">Protein transport</keyword>
<evidence type="ECO:0000256" key="4">
    <source>
        <dbReference type="ARBA" id="ARBA00022927"/>
    </source>
</evidence>
<evidence type="ECO:0000256" key="3">
    <source>
        <dbReference type="ARBA" id="ARBA00022787"/>
    </source>
</evidence>
<gene>
    <name evidence="8" type="primary">SAM37_1</name>
    <name evidence="8" type="ORF">Cantr_03819</name>
</gene>
<evidence type="ECO:0000256" key="5">
    <source>
        <dbReference type="ARBA" id="ARBA00023128"/>
    </source>
</evidence>
<keyword evidence="9" id="KW-1185">Reference proteome</keyword>
<sequence>MILLHVWGEDDEISIISPASIAASWILHLVLTPQSVPFEIVTSNNTNLSSINELPVLVVNEDEKYSGLDEIVNYTEENYQSSKYTSSKSMSTQQQLLNRGLLNLLTSKIQYINQYNLYSNTKNYEKFTRKLFATYFPFPMMYNQPLKFHNQAQEQIKLLGLSKNQVSFFSFIGGGEDQEVAQTEIFNDEISDDDDEQDQVAMSSLHEKQLLKKSKTKQVLQESKNSMRCLILINHYINEFVKLYANNGGDQKFDYIFGDAPSSSELLFYAYMGCLTSDKLPDRFIYYYLLLKQPDVLKFIDETTENYNPDNFRDPVGVEIPNLFNEIRYWVGSIRY</sequence>
<dbReference type="STRING" id="5486.A0A367XPG6"/>
<evidence type="ECO:0000259" key="7">
    <source>
        <dbReference type="Pfam" id="PF10568"/>
    </source>
</evidence>
<comment type="caution">
    <text evidence="8">The sequence shown here is derived from an EMBL/GenBank/DDBJ whole genome shotgun (WGS) entry which is preliminary data.</text>
</comment>
<name>A0A367XPG6_9ASCO</name>
<keyword evidence="3" id="KW-1000">Mitochondrion outer membrane</keyword>
<dbReference type="InterPro" id="IPR019564">
    <property type="entry name" value="Sam37/metaxin_N"/>
</dbReference>
<evidence type="ECO:0000313" key="8">
    <source>
        <dbReference type="EMBL" id="RCK55299.1"/>
    </source>
</evidence>
<dbReference type="EMBL" id="QLNQ01000030">
    <property type="protein sequence ID" value="RCK55299.1"/>
    <property type="molecule type" value="Genomic_DNA"/>
</dbReference>
<dbReference type="GO" id="GO:0015031">
    <property type="term" value="P:protein transport"/>
    <property type="evidence" value="ECO:0007669"/>
    <property type="project" value="UniProtKB-KW"/>
</dbReference>
<evidence type="ECO:0000256" key="2">
    <source>
        <dbReference type="ARBA" id="ARBA00022448"/>
    </source>
</evidence>
<dbReference type="InterPro" id="IPR050931">
    <property type="entry name" value="Mito_Protein_Transport_Metaxin"/>
</dbReference>
<protein>
    <submittedName>
        <fullName evidence="8">Sorting assembly machinery subunit</fullName>
    </submittedName>
</protein>
<evidence type="ECO:0000313" key="9">
    <source>
        <dbReference type="Proteomes" id="UP000253472"/>
    </source>
</evidence>
<dbReference type="AlphaFoldDB" id="A0A367XPG6"/>
<evidence type="ECO:0000256" key="1">
    <source>
        <dbReference type="ARBA" id="ARBA00004294"/>
    </source>
</evidence>